<dbReference type="InterPro" id="IPR001296">
    <property type="entry name" value="Glyco_trans_1"/>
</dbReference>
<reference evidence="4" key="1">
    <citation type="journal article" date="2019" name="Int. J. Syst. Evol. Microbiol.">
        <title>The Global Catalogue of Microorganisms (GCM) 10K type strain sequencing project: providing services to taxonomists for standard genome sequencing and annotation.</title>
        <authorList>
            <consortium name="The Broad Institute Genomics Platform"/>
            <consortium name="The Broad Institute Genome Sequencing Center for Infectious Disease"/>
            <person name="Wu L."/>
            <person name="Ma J."/>
        </authorList>
    </citation>
    <scope>NUCLEOTIDE SEQUENCE [LARGE SCALE GENOMIC DNA]</scope>
    <source>
        <strain evidence="4">JCM 17111</strain>
    </source>
</reference>
<organism evidence="3 4">
    <name type="scientific">Snuella lapsa</name>
    <dbReference type="NCBI Taxonomy" id="870481"/>
    <lineage>
        <taxon>Bacteria</taxon>
        <taxon>Pseudomonadati</taxon>
        <taxon>Bacteroidota</taxon>
        <taxon>Flavobacteriia</taxon>
        <taxon>Flavobacteriales</taxon>
        <taxon>Flavobacteriaceae</taxon>
        <taxon>Snuella</taxon>
    </lineage>
</organism>
<keyword evidence="4" id="KW-1185">Reference proteome</keyword>
<dbReference type="Gene3D" id="3.40.50.2000">
    <property type="entry name" value="Glycogen Phosphorylase B"/>
    <property type="match status" value="2"/>
</dbReference>
<dbReference type="Pfam" id="PF13439">
    <property type="entry name" value="Glyco_transf_4"/>
    <property type="match status" value="1"/>
</dbReference>
<dbReference type="SUPFAM" id="SSF53756">
    <property type="entry name" value="UDP-Glycosyltransferase/glycogen phosphorylase"/>
    <property type="match status" value="1"/>
</dbReference>
<dbReference type="Proteomes" id="UP001500954">
    <property type="component" value="Unassembled WGS sequence"/>
</dbReference>
<gene>
    <name evidence="3" type="ORF">GCM10022395_21510</name>
</gene>
<evidence type="ECO:0000313" key="4">
    <source>
        <dbReference type="Proteomes" id="UP001500954"/>
    </source>
</evidence>
<dbReference type="Pfam" id="PF00534">
    <property type="entry name" value="Glycos_transf_1"/>
    <property type="match status" value="1"/>
</dbReference>
<evidence type="ECO:0000313" key="3">
    <source>
        <dbReference type="EMBL" id="GAA3571804.1"/>
    </source>
</evidence>
<accession>A0ABP6XU55</accession>
<proteinExistence type="predicted"/>
<comment type="caution">
    <text evidence="3">The sequence shown here is derived from an EMBL/GenBank/DDBJ whole genome shotgun (WGS) entry which is preliminary data.</text>
</comment>
<feature type="domain" description="Glycosyl transferase family 1" evidence="1">
    <location>
        <begin position="215"/>
        <end position="378"/>
    </location>
</feature>
<evidence type="ECO:0000259" key="2">
    <source>
        <dbReference type="Pfam" id="PF13439"/>
    </source>
</evidence>
<dbReference type="RefSeq" id="WP_345006040.1">
    <property type="nucleotide sequence ID" value="NZ_BAABCY010000060.1"/>
</dbReference>
<dbReference type="PANTHER" id="PTHR45947">
    <property type="entry name" value="SULFOQUINOVOSYL TRANSFERASE SQD2"/>
    <property type="match status" value="1"/>
</dbReference>
<dbReference type="EMBL" id="BAABCY010000060">
    <property type="protein sequence ID" value="GAA3571804.1"/>
    <property type="molecule type" value="Genomic_DNA"/>
</dbReference>
<dbReference type="PANTHER" id="PTHR45947:SF15">
    <property type="entry name" value="TEICHURONIC ACID BIOSYNTHESIS GLYCOSYLTRANSFERASE TUAC-RELATED"/>
    <property type="match status" value="1"/>
</dbReference>
<dbReference type="InterPro" id="IPR028098">
    <property type="entry name" value="Glyco_trans_4-like_N"/>
</dbReference>
<evidence type="ECO:0000259" key="1">
    <source>
        <dbReference type="Pfam" id="PF00534"/>
    </source>
</evidence>
<feature type="domain" description="Glycosyltransferase subfamily 4-like N-terminal" evidence="2">
    <location>
        <begin position="103"/>
        <end position="211"/>
    </location>
</feature>
<name>A0ABP6XU55_9FLAO</name>
<protein>
    <submittedName>
        <fullName evidence="3">Glycosyltransferase</fullName>
    </submittedName>
</protein>
<sequence length="399" mass="44262">MNVLFWVNAFPTVSETFIRDQVVAVKGQGVDVRVYCSLGKDREAMVALAGFEASYLLSRTFDETDVLPSTWRRRKLLVYLIVFFSVFKGHYRYYRKALTKKRHAAYPKAYQLFFQVHFVLKHKIDVIHAHFGNNGLQAAVLKELGLPVKLITTFHGYDVRLGLREGGGLYKPLIKAVDTVVAISDYNRKCLVDFGFSESKIVDLPNGIDVAFFKKEKVDRDAGVVRVLTVARLEKEKALHLGIEAFAALVKAFPERRFEYTIIGTGSLQKELLDLVVALKLDGHVRFVGAKSTVGVKAAMNASDIFMLTSIAEVLPTVLLEAQACELPVLATGVGSVKAMVADGIVVPANDLNALSLGLQRLIHCEPEWGKMGVAGRQFVKAHYDMGLVNKKLIALYNA</sequence>
<dbReference type="InterPro" id="IPR050194">
    <property type="entry name" value="Glycosyltransferase_grp1"/>
</dbReference>